<feature type="domain" description="Ribonuclease PIN" evidence="12">
    <location>
        <begin position="58"/>
        <end position="144"/>
    </location>
</feature>
<dbReference type="PIRSF" id="PIRSF037125">
    <property type="entry name" value="D-site_20S_pre-rRNA_nuclease"/>
    <property type="match status" value="1"/>
</dbReference>
<dbReference type="Pfam" id="PF17146">
    <property type="entry name" value="PIN_6"/>
    <property type="match status" value="1"/>
</dbReference>
<dbReference type="SUPFAM" id="SSF144206">
    <property type="entry name" value="NOB1 zinc finger-like"/>
    <property type="match status" value="1"/>
</dbReference>
<accession>A0A484K8C4</accession>
<evidence type="ECO:0000313" key="14">
    <source>
        <dbReference type="Proteomes" id="UP000595140"/>
    </source>
</evidence>
<evidence type="ECO:0000259" key="12">
    <source>
        <dbReference type="Pfam" id="PF17146"/>
    </source>
</evidence>
<dbReference type="Proteomes" id="UP000595140">
    <property type="component" value="Unassembled WGS sequence"/>
</dbReference>
<dbReference type="Pfam" id="PF08772">
    <property type="entry name" value="Zn_ribbon_NOB1"/>
    <property type="match status" value="1"/>
</dbReference>
<dbReference type="InterPro" id="IPR014881">
    <property type="entry name" value="NOB1_Zn-bd"/>
</dbReference>
<dbReference type="AlphaFoldDB" id="A0A484K8C4"/>
<dbReference type="GO" id="GO:0030490">
    <property type="term" value="P:maturation of SSU-rRNA"/>
    <property type="evidence" value="ECO:0007669"/>
    <property type="project" value="TreeGrafter"/>
</dbReference>
<evidence type="ECO:0000256" key="10">
    <source>
        <dbReference type="SAM" id="MobiDB-lite"/>
    </source>
</evidence>
<dbReference type="GO" id="GO:0005737">
    <property type="term" value="C:cytoplasm"/>
    <property type="evidence" value="ECO:0007669"/>
    <property type="project" value="UniProtKB-ARBA"/>
</dbReference>
<dbReference type="PANTHER" id="PTHR12814:SF2">
    <property type="entry name" value="RNA-BINDING PROTEIN NOB1"/>
    <property type="match status" value="1"/>
</dbReference>
<feature type="binding site" evidence="9">
    <location>
        <position position="473"/>
    </location>
    <ligand>
        <name>Zn(2+)</name>
        <dbReference type="ChEBI" id="CHEBI:29105"/>
    </ligand>
</feature>
<dbReference type="CDD" id="cd09876">
    <property type="entry name" value="PIN_Nob1-like"/>
    <property type="match status" value="1"/>
</dbReference>
<dbReference type="FunFam" id="3.40.50.1010:FF:000020">
    <property type="entry name" value="20S-pre-rRNA D-site endonuclease NOB1"/>
    <property type="match status" value="1"/>
</dbReference>
<name>A0A484K8C4_9ASTE</name>
<keyword evidence="6 8" id="KW-0862">Zinc</keyword>
<dbReference type="InterPro" id="IPR017117">
    <property type="entry name" value="Nob1_euk"/>
</dbReference>
<feature type="compositionally biased region" description="Polar residues" evidence="10">
    <location>
        <begin position="215"/>
        <end position="238"/>
    </location>
</feature>
<dbReference type="EMBL" id="OOIL02000230">
    <property type="protein sequence ID" value="VFQ62221.1"/>
    <property type="molecule type" value="Genomic_DNA"/>
</dbReference>
<feature type="binding site" evidence="9">
    <location>
        <position position="458"/>
    </location>
    <ligand>
        <name>Zn(2+)</name>
        <dbReference type="ChEBI" id="CHEBI:29105"/>
    </ligand>
</feature>
<feature type="region of interest" description="Disordered" evidence="10">
    <location>
        <begin position="297"/>
        <end position="318"/>
    </location>
</feature>
<evidence type="ECO:0000256" key="9">
    <source>
        <dbReference type="PIRSR" id="PIRSR037125-1"/>
    </source>
</evidence>
<comment type="similarity">
    <text evidence="2 8">Belongs to the NOB1 family.</text>
</comment>
<evidence type="ECO:0000256" key="6">
    <source>
        <dbReference type="ARBA" id="ARBA00022833"/>
    </source>
</evidence>
<dbReference type="GO" id="GO:0016787">
    <property type="term" value="F:hydrolase activity"/>
    <property type="evidence" value="ECO:0007669"/>
    <property type="project" value="UniProtKB-KW"/>
</dbReference>
<feature type="region of interest" description="Disordered" evidence="10">
    <location>
        <begin position="337"/>
        <end position="373"/>
    </location>
</feature>
<keyword evidence="5" id="KW-0378">Hydrolase</keyword>
<keyword evidence="3" id="KW-0540">Nuclease</keyword>
<comment type="subcellular location">
    <subcellularLocation>
        <location evidence="1">Nucleus</location>
    </subcellularLocation>
</comment>
<keyword evidence="7 8" id="KW-0539">Nucleus</keyword>
<feature type="domain" description="Nin one binding (NOB1) Zn-ribbon-like" evidence="11">
    <location>
        <begin position="445"/>
        <end position="515"/>
    </location>
</feature>
<evidence type="ECO:0000313" key="13">
    <source>
        <dbReference type="EMBL" id="VFQ62221.1"/>
    </source>
</evidence>
<protein>
    <submittedName>
        <fullName evidence="13">Uncharacterized protein</fullName>
    </submittedName>
</protein>
<evidence type="ECO:0000256" key="5">
    <source>
        <dbReference type="ARBA" id="ARBA00022801"/>
    </source>
</evidence>
<dbReference type="GO" id="GO:0031981">
    <property type="term" value="C:nuclear lumen"/>
    <property type="evidence" value="ECO:0007669"/>
    <property type="project" value="UniProtKB-ARBA"/>
</dbReference>
<proteinExistence type="inferred from homology"/>
<keyword evidence="4 8" id="KW-0479">Metal-binding</keyword>
<dbReference type="Gene3D" id="3.40.50.1010">
    <property type="entry name" value="5'-nuclease"/>
    <property type="match status" value="1"/>
</dbReference>
<evidence type="ECO:0000256" key="7">
    <source>
        <dbReference type="ARBA" id="ARBA00023242"/>
    </source>
</evidence>
<dbReference type="GO" id="GO:0046872">
    <property type="term" value="F:metal ion binding"/>
    <property type="evidence" value="ECO:0007669"/>
    <property type="project" value="UniProtKB-UniRule"/>
</dbReference>
<keyword evidence="14" id="KW-1185">Reference proteome</keyword>
<evidence type="ECO:0000259" key="11">
    <source>
        <dbReference type="Pfam" id="PF08772"/>
    </source>
</evidence>
<sequence length="594" mass="65675">MEVKPSVQAPPSCWSNIVKKEPPPRQQNNLFPFAAPLRPPNRELVGNCSSTKGIAVAVVDANAIIRGGQNLSHQADRFVSVPEVLTEIRDPTSRHSLNFLPFTVDTMEPSPDALKKVIRFARATGDLQTLSDVDLKLLALTYTLEAQSHGTEHLRDCPPPIHTVNVRRLPEKDLPGWGSNVSNLEEWEALENAVESNATSRILPLKDLNLNAVPTDQQSTDGSLTSTIVDDATSQSDGSGFRKPRKYLAQKKEIKIEGKKMVAEGIDASQGQFDEDNASDWLPAVSRSTHRKYLRRKARRDLRQTPPSEREDVEGASTEIIEENVSEEISHILNEMRLEEDESSDSDVIKSSDADKNSNTNENAGDLEEDVGAGDFDKGVEAVEIASQSCESTGMSQVDDCSSKQSWTLRSLSESTIACITSDFAMQNVILQMGLRLIAPGGMQIRELQRWVLKCHACYKVTTEIGRIFCPSCGNGGTLRKVAVTVGENGIVIAARKPRVSLRGTKVSLPLPQGGRNGVAKNPVLREDQLEQKFLYPKTKKKNKQGDDDIFTQDNIFVNHTDKKAHLQPPMRQTVAVFSGRRNPNDNHYSRPLR</sequence>
<evidence type="ECO:0000256" key="3">
    <source>
        <dbReference type="ARBA" id="ARBA00022722"/>
    </source>
</evidence>
<evidence type="ECO:0000256" key="4">
    <source>
        <dbReference type="ARBA" id="ARBA00022723"/>
    </source>
</evidence>
<feature type="region of interest" description="Disordered" evidence="10">
    <location>
        <begin position="215"/>
        <end position="244"/>
    </location>
</feature>
<gene>
    <name evidence="13" type="ORF">CCAM_LOCUS3997</name>
</gene>
<feature type="compositionally biased region" description="Basic and acidic residues" evidence="10">
    <location>
        <begin position="347"/>
        <end position="356"/>
    </location>
</feature>
<evidence type="ECO:0000256" key="2">
    <source>
        <dbReference type="ARBA" id="ARBA00005858"/>
    </source>
</evidence>
<dbReference type="GO" id="GO:0004521">
    <property type="term" value="F:RNA endonuclease activity"/>
    <property type="evidence" value="ECO:0007669"/>
    <property type="project" value="UniProtKB-UniRule"/>
</dbReference>
<evidence type="ECO:0000256" key="1">
    <source>
        <dbReference type="ARBA" id="ARBA00004123"/>
    </source>
</evidence>
<dbReference type="InterPro" id="IPR036283">
    <property type="entry name" value="NOB1_Zf-like_sf"/>
</dbReference>
<feature type="binding site" evidence="9">
    <location>
        <position position="470"/>
    </location>
    <ligand>
        <name>Zn(2+)</name>
        <dbReference type="ChEBI" id="CHEBI:29105"/>
    </ligand>
</feature>
<dbReference type="PANTHER" id="PTHR12814">
    <property type="entry name" value="RNA-BINDING PROTEIN NOB1"/>
    <property type="match status" value="1"/>
</dbReference>
<dbReference type="InterPro" id="IPR033411">
    <property type="entry name" value="Ribonuclease_PIN"/>
</dbReference>
<dbReference type="Gene3D" id="6.20.210.10">
    <property type="entry name" value="Nin one binding (NOB1), Zn-ribbon-like"/>
    <property type="match status" value="1"/>
</dbReference>
<reference evidence="13 14" key="1">
    <citation type="submission" date="2018-04" db="EMBL/GenBank/DDBJ databases">
        <authorList>
            <person name="Vogel A."/>
        </authorList>
    </citation>
    <scope>NUCLEOTIDE SEQUENCE [LARGE SCALE GENOMIC DNA]</scope>
</reference>
<feature type="binding site" evidence="9">
    <location>
        <position position="455"/>
    </location>
    <ligand>
        <name>Zn(2+)</name>
        <dbReference type="ChEBI" id="CHEBI:29105"/>
    </ligand>
</feature>
<dbReference type="GO" id="GO:0030688">
    <property type="term" value="C:preribosome, small subunit precursor"/>
    <property type="evidence" value="ECO:0007669"/>
    <property type="project" value="TreeGrafter"/>
</dbReference>
<dbReference type="OrthoDB" id="446759at2759"/>
<evidence type="ECO:0000256" key="8">
    <source>
        <dbReference type="PIRNR" id="PIRNR037125"/>
    </source>
</evidence>
<organism evidence="13 14">
    <name type="scientific">Cuscuta campestris</name>
    <dbReference type="NCBI Taxonomy" id="132261"/>
    <lineage>
        <taxon>Eukaryota</taxon>
        <taxon>Viridiplantae</taxon>
        <taxon>Streptophyta</taxon>
        <taxon>Embryophyta</taxon>
        <taxon>Tracheophyta</taxon>
        <taxon>Spermatophyta</taxon>
        <taxon>Magnoliopsida</taxon>
        <taxon>eudicotyledons</taxon>
        <taxon>Gunneridae</taxon>
        <taxon>Pentapetalae</taxon>
        <taxon>asterids</taxon>
        <taxon>lamiids</taxon>
        <taxon>Solanales</taxon>
        <taxon>Convolvulaceae</taxon>
        <taxon>Cuscuteae</taxon>
        <taxon>Cuscuta</taxon>
        <taxon>Cuscuta subgen. Grammica</taxon>
        <taxon>Cuscuta sect. Cleistogrammica</taxon>
    </lineage>
</organism>
<dbReference type="InterPro" id="IPR039907">
    <property type="entry name" value="NOB1"/>
</dbReference>